<dbReference type="EMBL" id="DP000011">
    <property type="protein sequence ID" value="ABG22080.1"/>
    <property type="molecule type" value="Genomic_DNA"/>
</dbReference>
<feature type="compositionally biased region" description="Polar residues" evidence="1">
    <location>
        <begin position="37"/>
        <end position="47"/>
    </location>
</feature>
<accession>H2KX63</accession>
<reference evidence="2" key="3">
    <citation type="submission" date="2006-01" db="EMBL/GenBank/DDBJ databases">
        <authorList>
            <person name="Buell R."/>
        </authorList>
    </citation>
    <scope>NUCLEOTIDE SEQUENCE</scope>
</reference>
<reference evidence="2" key="1">
    <citation type="journal article" date="2005" name="BMC Biol.">
        <title>The sequence of rice chromosomes 11 and 12, rich in disease resistance genes and recent gene duplications.</title>
        <authorList>
            <consortium name="The rice chromosomes 11 and 12 sequencing consortia"/>
        </authorList>
    </citation>
    <scope>NUCLEOTIDE SEQUENCE [LARGE SCALE GENOMIC DNA]</scope>
</reference>
<proteinExistence type="predicted"/>
<evidence type="ECO:0000256" key="1">
    <source>
        <dbReference type="SAM" id="MobiDB-lite"/>
    </source>
</evidence>
<evidence type="ECO:0000313" key="2">
    <source>
        <dbReference type="EMBL" id="ABG22080.1"/>
    </source>
</evidence>
<organism evidence="2">
    <name type="scientific">Oryza sativa subsp. japonica</name>
    <name type="common">Rice</name>
    <dbReference type="NCBI Taxonomy" id="39947"/>
    <lineage>
        <taxon>Eukaryota</taxon>
        <taxon>Viridiplantae</taxon>
        <taxon>Streptophyta</taxon>
        <taxon>Embryophyta</taxon>
        <taxon>Tracheophyta</taxon>
        <taxon>Spermatophyta</taxon>
        <taxon>Magnoliopsida</taxon>
        <taxon>Liliopsida</taxon>
        <taxon>Poales</taxon>
        <taxon>Poaceae</taxon>
        <taxon>BOP clade</taxon>
        <taxon>Oryzoideae</taxon>
        <taxon>Oryzeae</taxon>
        <taxon>Oryzinae</taxon>
        <taxon>Oryza</taxon>
        <taxon>Oryza sativa</taxon>
    </lineage>
</organism>
<feature type="region of interest" description="Disordered" evidence="1">
    <location>
        <begin position="1"/>
        <end position="78"/>
    </location>
</feature>
<gene>
    <name evidence="2" type="ordered locus">LOC_Os12g41634</name>
</gene>
<name>H2KX63_ORYSJ</name>
<reference evidence="2" key="2">
    <citation type="submission" date="2005-04" db="EMBL/GenBank/DDBJ databases">
        <authorList>
            <person name="Buell C.R."/>
            <person name="Wing R.A."/>
            <person name="McCombie W.A."/>
            <person name="Ouyang S."/>
        </authorList>
    </citation>
    <scope>NUCLEOTIDE SEQUENCE</scope>
</reference>
<protein>
    <submittedName>
        <fullName evidence="2">Uncharacterized protein</fullName>
    </submittedName>
</protein>
<sequence>MERTAAAPMSDPEKGPNARSAQTTNPPFPGIAVESSAVMSDSGTAQMTGKMRKLSSANSRPADCDAIDGGGVLRRRRS</sequence>
<dbReference type="AlphaFoldDB" id="H2KX63"/>